<name>A0ABU8WNG4_9BURK</name>
<dbReference type="Pfam" id="PF11174">
    <property type="entry name" value="DUF2970"/>
    <property type="match status" value="1"/>
</dbReference>
<accession>A0ABU8WNG4</accession>
<feature type="transmembrane region" description="Helical" evidence="1">
    <location>
        <begin position="44"/>
        <end position="69"/>
    </location>
</feature>
<protein>
    <submittedName>
        <fullName evidence="2">DUF2970 domain-containing protein</fullName>
    </submittedName>
</protein>
<keyword evidence="3" id="KW-1185">Reference proteome</keyword>
<keyword evidence="1" id="KW-0472">Membrane</keyword>
<proteinExistence type="predicted"/>
<dbReference type="EMBL" id="JBBKZT010000009">
    <property type="protein sequence ID" value="MEJ8848894.1"/>
    <property type="molecule type" value="Genomic_DNA"/>
</dbReference>
<dbReference type="RefSeq" id="WP_340344032.1">
    <property type="nucleotide sequence ID" value="NZ_JBBKZT010000009.1"/>
</dbReference>
<sequence>MSTAVEPVVRKGSLLRTVKAVAWGFFGVRKNSAYQEDIARLTPLHIIAVGLVAVAMFVIGLIVLVKFVVAP</sequence>
<keyword evidence="1" id="KW-1133">Transmembrane helix</keyword>
<reference evidence="2 3" key="1">
    <citation type="submission" date="2024-03" db="EMBL/GenBank/DDBJ databases">
        <title>Novel species of the genus Variovorax.</title>
        <authorList>
            <person name="Liu Q."/>
            <person name="Xin Y.-H."/>
        </authorList>
    </citation>
    <scope>NUCLEOTIDE SEQUENCE [LARGE SCALE GENOMIC DNA]</scope>
    <source>
        <strain evidence="2 3">KACC 18900</strain>
    </source>
</reference>
<dbReference type="Proteomes" id="UP001385892">
    <property type="component" value="Unassembled WGS sequence"/>
</dbReference>
<gene>
    <name evidence="2" type="ORF">WKW82_19705</name>
</gene>
<keyword evidence="1" id="KW-0812">Transmembrane</keyword>
<dbReference type="InterPro" id="IPR021344">
    <property type="entry name" value="DUF2970"/>
</dbReference>
<organism evidence="2 3">
    <name type="scientific">Variovorax rhizosphaerae</name>
    <dbReference type="NCBI Taxonomy" id="1836200"/>
    <lineage>
        <taxon>Bacteria</taxon>
        <taxon>Pseudomonadati</taxon>
        <taxon>Pseudomonadota</taxon>
        <taxon>Betaproteobacteria</taxon>
        <taxon>Burkholderiales</taxon>
        <taxon>Comamonadaceae</taxon>
        <taxon>Variovorax</taxon>
    </lineage>
</organism>
<evidence type="ECO:0000313" key="3">
    <source>
        <dbReference type="Proteomes" id="UP001385892"/>
    </source>
</evidence>
<comment type="caution">
    <text evidence="2">The sequence shown here is derived from an EMBL/GenBank/DDBJ whole genome shotgun (WGS) entry which is preliminary data.</text>
</comment>
<evidence type="ECO:0000313" key="2">
    <source>
        <dbReference type="EMBL" id="MEJ8848894.1"/>
    </source>
</evidence>
<evidence type="ECO:0000256" key="1">
    <source>
        <dbReference type="SAM" id="Phobius"/>
    </source>
</evidence>